<dbReference type="GO" id="GO:0005829">
    <property type="term" value="C:cytosol"/>
    <property type="evidence" value="ECO:0007669"/>
    <property type="project" value="TreeGrafter"/>
</dbReference>
<protein>
    <recommendedName>
        <fullName evidence="2">NADPH-dependent FMN reductase-like domain-containing protein</fullName>
    </recommendedName>
</protein>
<proteinExistence type="inferred from homology"/>
<evidence type="ECO:0000259" key="2">
    <source>
        <dbReference type="Pfam" id="PF03358"/>
    </source>
</evidence>
<dbReference type="Proteomes" id="UP000693672">
    <property type="component" value="Unassembled WGS sequence"/>
</dbReference>
<dbReference type="InterPro" id="IPR050712">
    <property type="entry name" value="NAD(P)H-dep_reductase"/>
</dbReference>
<dbReference type="EMBL" id="CAJVAS010000025">
    <property type="protein sequence ID" value="CAG7643538.1"/>
    <property type="molecule type" value="Genomic_DNA"/>
</dbReference>
<organism evidence="3 4">
    <name type="scientific">Paenibacillus solanacearum</name>
    <dbReference type="NCBI Taxonomy" id="2048548"/>
    <lineage>
        <taxon>Bacteria</taxon>
        <taxon>Bacillati</taxon>
        <taxon>Bacillota</taxon>
        <taxon>Bacilli</taxon>
        <taxon>Bacillales</taxon>
        <taxon>Paenibacillaceae</taxon>
        <taxon>Paenibacillus</taxon>
    </lineage>
</organism>
<dbReference type="AlphaFoldDB" id="A0A916NKL9"/>
<evidence type="ECO:0000256" key="1">
    <source>
        <dbReference type="ARBA" id="ARBA00009428"/>
    </source>
</evidence>
<accession>A0A916NKL9</accession>
<name>A0A916NKL9_9BACL</name>
<gene>
    <name evidence="3" type="ORF">PAESOLCIP111_04494</name>
</gene>
<comment type="caution">
    <text evidence="3">The sequence shown here is derived from an EMBL/GenBank/DDBJ whole genome shotgun (WGS) entry which is preliminary data.</text>
</comment>
<dbReference type="Pfam" id="PF03358">
    <property type="entry name" value="FMN_red"/>
    <property type="match status" value="1"/>
</dbReference>
<dbReference type="PANTHER" id="PTHR30543:SF21">
    <property type="entry name" value="NAD(P)H-DEPENDENT FMN REDUCTASE LOT6"/>
    <property type="match status" value="1"/>
</dbReference>
<keyword evidence="4" id="KW-1185">Reference proteome</keyword>
<comment type="similarity">
    <text evidence="1">Belongs to the azoreductase type 2 family.</text>
</comment>
<evidence type="ECO:0000313" key="4">
    <source>
        <dbReference type="Proteomes" id="UP000693672"/>
    </source>
</evidence>
<sequence length="193" mass="21010">MTMNIVIIAGSNRKASTGTRLTEYAERLMKQAGHQVALFDLYRTPLPFYSPDESQAEHAGLKQLKQLMAATDAIVLASPEYHGSVSGVLKNALDHLGSEYFSGKPVLSVSSSGGAVGVSSLQHMQTIVRNLHGINCPEWISIGGAQRRFFEAGQDSYEVGQEIDDRIHRVLRSFLELAARLRGKGHSAAETTL</sequence>
<dbReference type="InterPro" id="IPR005025">
    <property type="entry name" value="FMN_Rdtase-like_dom"/>
</dbReference>
<dbReference type="PANTHER" id="PTHR30543">
    <property type="entry name" value="CHROMATE REDUCTASE"/>
    <property type="match status" value="1"/>
</dbReference>
<dbReference type="RefSeq" id="WP_425517370.1">
    <property type="nucleotide sequence ID" value="NZ_CAJVAS010000025.1"/>
</dbReference>
<dbReference type="GO" id="GO:0010181">
    <property type="term" value="F:FMN binding"/>
    <property type="evidence" value="ECO:0007669"/>
    <property type="project" value="TreeGrafter"/>
</dbReference>
<reference evidence="3" key="1">
    <citation type="submission" date="2021-06" db="EMBL/GenBank/DDBJ databases">
        <authorList>
            <person name="Criscuolo A."/>
        </authorList>
    </citation>
    <scope>NUCLEOTIDE SEQUENCE</scope>
    <source>
        <strain evidence="3">CIP111600</strain>
    </source>
</reference>
<feature type="domain" description="NADPH-dependent FMN reductase-like" evidence="2">
    <location>
        <begin position="3"/>
        <end position="145"/>
    </location>
</feature>
<evidence type="ECO:0000313" key="3">
    <source>
        <dbReference type="EMBL" id="CAG7643538.1"/>
    </source>
</evidence>
<dbReference type="GO" id="GO:0016491">
    <property type="term" value="F:oxidoreductase activity"/>
    <property type="evidence" value="ECO:0007669"/>
    <property type="project" value="InterPro"/>
</dbReference>